<proteinExistence type="predicted"/>
<evidence type="ECO:0000256" key="8">
    <source>
        <dbReference type="ARBA" id="ARBA00022670"/>
    </source>
</evidence>
<feature type="chain" id="PRO_5045651736" description="Carboxypeptidase Q" evidence="21">
    <location>
        <begin position="22"/>
        <end position="359"/>
    </location>
</feature>
<evidence type="ECO:0000259" key="22">
    <source>
        <dbReference type="Pfam" id="PF04389"/>
    </source>
</evidence>
<keyword evidence="16" id="KW-0865">Zymogen</keyword>
<keyword evidence="6" id="KW-0964">Secreted</keyword>
<keyword evidence="13" id="KW-0862">Zinc</keyword>
<dbReference type="SUPFAM" id="SSF53187">
    <property type="entry name" value="Zn-dependent exopeptidases"/>
    <property type="match status" value="1"/>
</dbReference>
<evidence type="ECO:0000256" key="18">
    <source>
        <dbReference type="ARBA" id="ARBA00023228"/>
    </source>
</evidence>
<reference evidence="23 24" key="1">
    <citation type="submission" date="2024-09" db="EMBL/GenBank/DDBJ databases">
        <authorList>
            <person name="Sun Q."/>
            <person name="Mori K."/>
        </authorList>
    </citation>
    <scope>NUCLEOTIDE SEQUENCE [LARGE SCALE GENOMIC DNA]</scope>
    <source>
        <strain evidence="23 24">CCM 8677</strain>
    </source>
</reference>
<evidence type="ECO:0000256" key="12">
    <source>
        <dbReference type="ARBA" id="ARBA00022824"/>
    </source>
</evidence>
<keyword evidence="18" id="KW-0458">Lysosome</keyword>
<dbReference type="Proteomes" id="UP001589844">
    <property type="component" value="Unassembled WGS sequence"/>
</dbReference>
<keyword evidence="11" id="KW-0378">Hydrolase</keyword>
<evidence type="ECO:0000256" key="7">
    <source>
        <dbReference type="ARBA" id="ARBA00022645"/>
    </source>
</evidence>
<organism evidence="23 24">
    <name type="scientific">Undibacterium danionis</name>
    <dbReference type="NCBI Taxonomy" id="1812100"/>
    <lineage>
        <taxon>Bacteria</taxon>
        <taxon>Pseudomonadati</taxon>
        <taxon>Pseudomonadota</taxon>
        <taxon>Betaproteobacteria</taxon>
        <taxon>Burkholderiales</taxon>
        <taxon>Oxalobacteraceae</taxon>
        <taxon>Undibacterium</taxon>
    </lineage>
</organism>
<evidence type="ECO:0000256" key="14">
    <source>
        <dbReference type="ARBA" id="ARBA00023034"/>
    </source>
</evidence>
<keyword evidence="17" id="KW-0325">Glycoprotein</keyword>
<comment type="subunit">
    <text evidence="19">Homodimer. The monomeric form is inactive while the homodimer is active.</text>
</comment>
<comment type="subcellular location">
    <subcellularLocation>
        <location evidence="1">Endoplasmic reticulum</location>
    </subcellularLocation>
    <subcellularLocation>
        <location evidence="3">Golgi apparatus</location>
    </subcellularLocation>
    <subcellularLocation>
        <location evidence="2">Lysosome</location>
    </subcellularLocation>
    <subcellularLocation>
        <location evidence="4">Secreted</location>
    </subcellularLocation>
</comment>
<keyword evidence="15" id="KW-0482">Metalloprotease</keyword>
<feature type="domain" description="Peptidase M28" evidence="22">
    <location>
        <begin position="251"/>
        <end position="346"/>
    </location>
</feature>
<accession>A0ABV6IC81</accession>
<keyword evidence="10 21" id="KW-0732">Signal</keyword>
<evidence type="ECO:0000256" key="2">
    <source>
        <dbReference type="ARBA" id="ARBA00004371"/>
    </source>
</evidence>
<evidence type="ECO:0000256" key="6">
    <source>
        <dbReference type="ARBA" id="ARBA00022525"/>
    </source>
</evidence>
<evidence type="ECO:0000256" key="11">
    <source>
        <dbReference type="ARBA" id="ARBA00022801"/>
    </source>
</evidence>
<protein>
    <recommendedName>
        <fullName evidence="5">Carboxypeptidase Q</fullName>
    </recommendedName>
    <alternativeName>
        <fullName evidence="20">Plasma glutamate carboxypeptidase</fullName>
    </alternativeName>
</protein>
<evidence type="ECO:0000256" key="3">
    <source>
        <dbReference type="ARBA" id="ARBA00004555"/>
    </source>
</evidence>
<dbReference type="Pfam" id="PF04389">
    <property type="entry name" value="Peptidase_M28"/>
    <property type="match status" value="1"/>
</dbReference>
<dbReference type="InterPro" id="IPR039866">
    <property type="entry name" value="CPQ"/>
</dbReference>
<sequence>MKKFLVAIVFGISIYNSASIAQDATALRIIAIGKSDPQVMQHLDVLSNRFGGRTTGSDAYTHAAAWVTNQLNHWGKPVGMTAELEIAGQMSLGFNRGPWFGRILDASPVTLNFATPSYSSGTKGVQAGTEMMVPVTQTELELRIKEFKGAWVLIPGESAGGRDGELIYKTKTMTQKLIEAGALGTIQSAEEPLHISTSAPTHWENLPTLPDIKLAATQYQAIQKRLQQGEKVVLEFDIRNWFYPGPVNYHNVVATLPGADLADQIIVLGAHLNSFDGGTGAADNGAGFATVMEAMRLLAQAGVKPRRSIVMLGFAGEELGLKGAEAYTASHSKDLPKILMMLNRDSAPGAITGITIPNM</sequence>
<evidence type="ECO:0000256" key="19">
    <source>
        <dbReference type="ARBA" id="ARBA00025833"/>
    </source>
</evidence>
<dbReference type="Gene3D" id="3.50.30.30">
    <property type="match status" value="1"/>
</dbReference>
<evidence type="ECO:0000256" key="16">
    <source>
        <dbReference type="ARBA" id="ARBA00023145"/>
    </source>
</evidence>
<dbReference type="EMBL" id="JBHLXJ010000004">
    <property type="protein sequence ID" value="MFC0349178.1"/>
    <property type="molecule type" value="Genomic_DNA"/>
</dbReference>
<dbReference type="PANTHER" id="PTHR12053">
    <property type="entry name" value="PROTEASE FAMILY M28 PLASMA GLUTAMATE CARBOXYPEPTIDASE-RELATED"/>
    <property type="match status" value="1"/>
</dbReference>
<evidence type="ECO:0000256" key="13">
    <source>
        <dbReference type="ARBA" id="ARBA00022833"/>
    </source>
</evidence>
<gene>
    <name evidence="23" type="ORF">ACFFJH_05130</name>
</gene>
<evidence type="ECO:0000313" key="23">
    <source>
        <dbReference type="EMBL" id="MFC0349178.1"/>
    </source>
</evidence>
<dbReference type="InterPro" id="IPR007484">
    <property type="entry name" value="Peptidase_M28"/>
</dbReference>
<dbReference type="RefSeq" id="WP_390210572.1">
    <property type="nucleotide sequence ID" value="NZ_JBHLXJ010000004.1"/>
</dbReference>
<evidence type="ECO:0000256" key="10">
    <source>
        <dbReference type="ARBA" id="ARBA00022729"/>
    </source>
</evidence>
<dbReference type="Gene3D" id="3.40.630.10">
    <property type="entry name" value="Zn peptidases"/>
    <property type="match status" value="1"/>
</dbReference>
<evidence type="ECO:0000256" key="17">
    <source>
        <dbReference type="ARBA" id="ARBA00023180"/>
    </source>
</evidence>
<evidence type="ECO:0000256" key="15">
    <source>
        <dbReference type="ARBA" id="ARBA00023049"/>
    </source>
</evidence>
<evidence type="ECO:0000256" key="21">
    <source>
        <dbReference type="SAM" id="SignalP"/>
    </source>
</evidence>
<evidence type="ECO:0000313" key="24">
    <source>
        <dbReference type="Proteomes" id="UP001589844"/>
    </source>
</evidence>
<keyword evidence="14" id="KW-0333">Golgi apparatus</keyword>
<feature type="signal peptide" evidence="21">
    <location>
        <begin position="1"/>
        <end position="21"/>
    </location>
</feature>
<name>A0ABV6IC81_9BURK</name>
<evidence type="ECO:0000256" key="9">
    <source>
        <dbReference type="ARBA" id="ARBA00022723"/>
    </source>
</evidence>
<evidence type="ECO:0000256" key="1">
    <source>
        <dbReference type="ARBA" id="ARBA00004240"/>
    </source>
</evidence>
<comment type="caution">
    <text evidence="23">The sequence shown here is derived from an EMBL/GenBank/DDBJ whole genome shotgun (WGS) entry which is preliminary data.</text>
</comment>
<keyword evidence="7" id="KW-0121">Carboxypeptidase</keyword>
<dbReference type="PANTHER" id="PTHR12053:SF3">
    <property type="entry name" value="CARBOXYPEPTIDASE Q"/>
    <property type="match status" value="1"/>
</dbReference>
<keyword evidence="8" id="KW-0645">Protease</keyword>
<keyword evidence="9" id="KW-0479">Metal-binding</keyword>
<evidence type="ECO:0000256" key="4">
    <source>
        <dbReference type="ARBA" id="ARBA00004613"/>
    </source>
</evidence>
<evidence type="ECO:0000256" key="20">
    <source>
        <dbReference type="ARBA" id="ARBA00033328"/>
    </source>
</evidence>
<evidence type="ECO:0000256" key="5">
    <source>
        <dbReference type="ARBA" id="ARBA00014116"/>
    </source>
</evidence>
<keyword evidence="24" id="KW-1185">Reference proteome</keyword>
<keyword evidence="12" id="KW-0256">Endoplasmic reticulum</keyword>